<comment type="caution">
    <text evidence="1">The sequence shown here is derived from an EMBL/GenBank/DDBJ whole genome shotgun (WGS) entry which is preliminary data.</text>
</comment>
<organism evidence="1 2">
    <name type="scientific">Cichorium intybus</name>
    <name type="common">Chicory</name>
    <dbReference type="NCBI Taxonomy" id="13427"/>
    <lineage>
        <taxon>Eukaryota</taxon>
        <taxon>Viridiplantae</taxon>
        <taxon>Streptophyta</taxon>
        <taxon>Embryophyta</taxon>
        <taxon>Tracheophyta</taxon>
        <taxon>Spermatophyta</taxon>
        <taxon>Magnoliopsida</taxon>
        <taxon>eudicotyledons</taxon>
        <taxon>Gunneridae</taxon>
        <taxon>Pentapetalae</taxon>
        <taxon>asterids</taxon>
        <taxon>campanulids</taxon>
        <taxon>Asterales</taxon>
        <taxon>Asteraceae</taxon>
        <taxon>Cichorioideae</taxon>
        <taxon>Cichorieae</taxon>
        <taxon>Cichoriinae</taxon>
        <taxon>Cichorium</taxon>
    </lineage>
</organism>
<sequence length="697" mass="80059">MHGDLKKSGYSMINHHLLLFARILQSSDLSSWHDMDVVLKNKRNFERLRIPIDNVTQPDNHFSKMGKVCTSIASYSLFILLLLAGKVASRNLDYDAAELVSDGIRDDPATGEQESFLYLKETGSSQKHCQLMYGFLPCATNIWSQIFLIFIYEYLLYQGEYYASSDGRIFRILGENFLAAFLSQILDCLPESLILLATGMMSSKEKAQEYVLTGVGLLAGSSILLLTFLWGICFLCASTKFDLEPGPEQRNQGTQILTDAEISYLGKIMLLVLKVKNKVVQLLTGSGIVTDDETIEPAAMMLLSLIPFLAILLLSLFVPYSSEKYNSLLLLVIVVEAKYFLDYFYAQIKSLGVLDSRLEYAQVERKVEMNVPFYEVQALIRDREKHLMIKQKEMEKLLKHPEPNDDKTMTREKFYDMFEKWLDETRQLIDDPYSNDHSGKKYNQVLELLLEDKNQMVELISYMMEFALGEKLPVQDGAPDESSLDRFFKRIDVDHNKLITRHEMKNYIMELNLDEIPMEGKIPTEDEIVEIIMRRLDIDRSGDINQNEFKYGVRKWLKGINVASRNHEKHSNDNNRETDEYQRGVAKTEAQKKEMRNSIVRLIVGIAMLMLFAEPLIESVHQFSESLNIEPFYVSFFLVPLATHARTAIAAIKSASQKSQKATSLTFSEIYHKVFMNNILDCARHPWVTPLMLPLIM</sequence>
<evidence type="ECO:0000313" key="1">
    <source>
        <dbReference type="EMBL" id="KAI3708335.1"/>
    </source>
</evidence>
<reference evidence="1 2" key="2">
    <citation type="journal article" date="2022" name="Mol. Ecol. Resour.">
        <title>The genomes of chicory, endive, great burdock and yacon provide insights into Asteraceae paleo-polyploidization history and plant inulin production.</title>
        <authorList>
            <person name="Fan W."/>
            <person name="Wang S."/>
            <person name="Wang H."/>
            <person name="Wang A."/>
            <person name="Jiang F."/>
            <person name="Liu H."/>
            <person name="Zhao H."/>
            <person name="Xu D."/>
            <person name="Zhang Y."/>
        </authorList>
    </citation>
    <scope>NUCLEOTIDE SEQUENCE [LARGE SCALE GENOMIC DNA]</scope>
    <source>
        <strain evidence="2">cv. Punajuju</strain>
        <tissue evidence="1">Leaves</tissue>
    </source>
</reference>
<reference evidence="2" key="1">
    <citation type="journal article" date="2022" name="Mol. Ecol. Resour.">
        <title>The genomes of chicory, endive, great burdock and yacon provide insights into Asteraceae palaeo-polyploidization history and plant inulin production.</title>
        <authorList>
            <person name="Fan W."/>
            <person name="Wang S."/>
            <person name="Wang H."/>
            <person name="Wang A."/>
            <person name="Jiang F."/>
            <person name="Liu H."/>
            <person name="Zhao H."/>
            <person name="Xu D."/>
            <person name="Zhang Y."/>
        </authorList>
    </citation>
    <scope>NUCLEOTIDE SEQUENCE [LARGE SCALE GENOMIC DNA]</scope>
    <source>
        <strain evidence="2">cv. Punajuju</strain>
    </source>
</reference>
<gene>
    <name evidence="1" type="ORF">L2E82_37502</name>
</gene>
<accession>A0ACB9AEF6</accession>
<proteinExistence type="predicted"/>
<evidence type="ECO:0000313" key="2">
    <source>
        <dbReference type="Proteomes" id="UP001055811"/>
    </source>
</evidence>
<dbReference type="EMBL" id="CM042015">
    <property type="protein sequence ID" value="KAI3708335.1"/>
    <property type="molecule type" value="Genomic_DNA"/>
</dbReference>
<dbReference type="Proteomes" id="UP001055811">
    <property type="component" value="Linkage Group LG07"/>
</dbReference>
<name>A0ACB9AEF6_CICIN</name>
<keyword evidence="2" id="KW-1185">Reference proteome</keyword>
<protein>
    <submittedName>
        <fullName evidence="1">Uncharacterized protein</fullName>
    </submittedName>
</protein>